<protein>
    <submittedName>
        <fullName evidence="1">Single-stranded DNA binding protein</fullName>
    </submittedName>
</protein>
<dbReference type="InterPro" id="IPR007499">
    <property type="entry name" value="ERF_bacteria_virus"/>
</dbReference>
<evidence type="ECO:0000313" key="1">
    <source>
        <dbReference type="EMBL" id="CEO43782.1"/>
    </source>
</evidence>
<proteinExistence type="predicted"/>
<sequence length="220" mass="25172">MSETKNIHQRINEAKHSMEGFIKDKAGYQYSYVSGSQVLHKLNPELYKHGINITFKTSDAKYETVNVVVKGKEKTEYVVSLNVHYTITNTDNSEEKIESTIFAIGQQDDPSKSLGTALTYSERYFLMKFFGLPTDEDDADAKEKQDKYSKVDPKNVEELEKEIEKFSELMKSLGTDVSIEQVKNQLDITNINQLTNNQIAALITKLNKWSKQAIEKENDQ</sequence>
<gene>
    <name evidence="1" type="primary">ORF_h12</name>
</gene>
<dbReference type="RefSeq" id="WP_107551290.1">
    <property type="nucleotide sequence ID" value="NZ_PZES01000005.1"/>
</dbReference>
<organism evidence="1">
    <name type="scientific">Staphylococcus xylosus</name>
    <dbReference type="NCBI Taxonomy" id="1288"/>
    <lineage>
        <taxon>Bacteria</taxon>
        <taxon>Bacillati</taxon>
        <taxon>Bacillota</taxon>
        <taxon>Bacilli</taxon>
        <taxon>Bacillales</taxon>
        <taxon>Staphylococcaceae</taxon>
        <taxon>Staphylococcus</taxon>
    </lineage>
</organism>
<dbReference type="EMBL" id="LN795825">
    <property type="protein sequence ID" value="CEO43782.1"/>
    <property type="molecule type" value="Genomic_DNA"/>
</dbReference>
<dbReference type="Pfam" id="PF04404">
    <property type="entry name" value="ERF"/>
    <property type="match status" value="1"/>
</dbReference>
<dbReference type="AlphaFoldDB" id="A0A1L7RU29"/>
<name>A0A1L7RU29_STAXY</name>
<reference evidence="1" key="1">
    <citation type="submission" date="2015-01" db="EMBL/GenBank/DDBJ databases">
        <title>Novel erm(44)-related macrolide-lincosamide-streptogramin B resistance gene in Staphylococcus saprophyticus.</title>
        <authorList>
            <person name="Wendlandt S."/>
            <person name="Hess S."/>
            <person name="Li J."/>
            <person name="Kadlec K."/>
            <person name="Wang Y."/>
            <person name="Fessler A.T."/>
            <person name="Schwarz S."/>
            <person name="Gallert C."/>
        </authorList>
    </citation>
    <scope>NUCLEOTIDE SEQUENCE</scope>
    <source>
        <strain evidence="1">L-06</strain>
    </source>
</reference>
<accession>A0A1L7RU29</accession>
<dbReference type="OrthoDB" id="1976435at2"/>